<feature type="compositionally biased region" description="Acidic residues" evidence="1">
    <location>
        <begin position="224"/>
        <end position="233"/>
    </location>
</feature>
<feature type="region of interest" description="Disordered" evidence="1">
    <location>
        <begin position="290"/>
        <end position="322"/>
    </location>
</feature>
<evidence type="ECO:0000313" key="2">
    <source>
        <dbReference type="EMBL" id="KAG8466234.1"/>
    </source>
</evidence>
<gene>
    <name evidence="2" type="ORF">KFE25_001990</name>
</gene>
<feature type="region of interest" description="Disordered" evidence="1">
    <location>
        <begin position="210"/>
        <end position="233"/>
    </location>
</feature>
<dbReference type="EMBL" id="JAGTXO010000008">
    <property type="protein sequence ID" value="KAG8466234.1"/>
    <property type="molecule type" value="Genomic_DNA"/>
</dbReference>
<dbReference type="AlphaFoldDB" id="A0A8J5XTG1"/>
<sequence length="335" mass="35285">MAARTRPGLTRLTGSRLASLPAERSAAAAANVGNVSRAAPDAGACAARPSSNCGVDLDAMLGAMGINDGDAVTPEPLVVDGLVMPLELSELHALVETRAAFLHDAQRAASEARALDGVAGGEAADARRGLFAEHERLQLKASLVDDVLLSFPRSLRFLHELTLDHSQLLVKLSRAKRRAAVYPRGFHRYDEGVDAVDEDDDFVIVAELDDADQPGRARPSAEAAADDEGDEDYEALDQRRQASLAQLRACLRSCGATVPAPQSSERRERRAGARAADALDGVQRGCMEEAGGARAQGPAAGAAPPAATAHAGAAVRDAPTQPSRVRIKLERLREM</sequence>
<name>A0A8J5XTG1_DIALT</name>
<comment type="caution">
    <text evidence="2">The sequence shown here is derived from an EMBL/GenBank/DDBJ whole genome shotgun (WGS) entry which is preliminary data.</text>
</comment>
<keyword evidence="3" id="KW-1185">Reference proteome</keyword>
<accession>A0A8J5XTG1</accession>
<feature type="compositionally biased region" description="Low complexity" evidence="1">
    <location>
        <begin position="290"/>
        <end position="314"/>
    </location>
</feature>
<organism evidence="2 3">
    <name type="scientific">Diacronema lutheri</name>
    <name type="common">Unicellular marine alga</name>
    <name type="synonym">Monochrysis lutheri</name>
    <dbReference type="NCBI Taxonomy" id="2081491"/>
    <lineage>
        <taxon>Eukaryota</taxon>
        <taxon>Haptista</taxon>
        <taxon>Haptophyta</taxon>
        <taxon>Pavlovophyceae</taxon>
        <taxon>Pavlovales</taxon>
        <taxon>Pavlovaceae</taxon>
        <taxon>Diacronema</taxon>
    </lineage>
</organism>
<evidence type="ECO:0000313" key="3">
    <source>
        <dbReference type="Proteomes" id="UP000751190"/>
    </source>
</evidence>
<proteinExistence type="predicted"/>
<dbReference type="Proteomes" id="UP000751190">
    <property type="component" value="Unassembled WGS sequence"/>
</dbReference>
<feature type="region of interest" description="Disordered" evidence="1">
    <location>
        <begin position="257"/>
        <end position="277"/>
    </location>
</feature>
<evidence type="ECO:0000256" key="1">
    <source>
        <dbReference type="SAM" id="MobiDB-lite"/>
    </source>
</evidence>
<reference evidence="2" key="1">
    <citation type="submission" date="2021-05" db="EMBL/GenBank/DDBJ databases">
        <title>The genome of the haptophyte Pavlova lutheri (Diacronema luteri, Pavlovales) - a model for lipid biosynthesis in eukaryotic algae.</title>
        <authorList>
            <person name="Hulatt C.J."/>
            <person name="Posewitz M.C."/>
        </authorList>
    </citation>
    <scope>NUCLEOTIDE SEQUENCE</scope>
    <source>
        <strain evidence="2">NIVA-4/92</strain>
    </source>
</reference>
<protein>
    <submittedName>
        <fullName evidence="2">Uncharacterized protein</fullName>
    </submittedName>
</protein>